<protein>
    <submittedName>
        <fullName evidence="1">Uncharacterized protein</fullName>
    </submittedName>
</protein>
<dbReference type="EMBL" id="QSEN01000013">
    <property type="protein sequence ID" value="RGZ75029.1"/>
    <property type="molecule type" value="Genomic_DNA"/>
</dbReference>
<name>A0A413PG54_9FIRM</name>
<organism evidence="1 2">
    <name type="scientific">Agathobacter rectalis</name>
    <dbReference type="NCBI Taxonomy" id="39491"/>
    <lineage>
        <taxon>Bacteria</taxon>
        <taxon>Bacillati</taxon>
        <taxon>Bacillota</taxon>
        <taxon>Clostridia</taxon>
        <taxon>Lachnospirales</taxon>
        <taxon>Lachnospiraceae</taxon>
        <taxon>Agathobacter</taxon>
    </lineage>
</organism>
<dbReference type="AlphaFoldDB" id="A0A413PG54"/>
<accession>A0A413PG54</accession>
<evidence type="ECO:0000313" key="2">
    <source>
        <dbReference type="Proteomes" id="UP000283431"/>
    </source>
</evidence>
<dbReference type="Proteomes" id="UP000283431">
    <property type="component" value="Unassembled WGS sequence"/>
</dbReference>
<sequence length="200" mass="22565">LGSLRRIQAVAAAKKKKKKKQNAKAAFKNTEARLYALPVLKVKIKDDEEKIEELRTYGTPARSKSITRFSKSSTRMDPEEALEAIIKDKQACIESDQHEVDVLEEALEIIKPDPYYESVSGRYFEGLDNEAIAESLAATRQPSGGTASALLRASPSVYMARPPLISRRRQQAERAIYRCKKDAIYFEIEPCYNFYNAING</sequence>
<evidence type="ECO:0000313" key="1">
    <source>
        <dbReference type="EMBL" id="RGZ75029.1"/>
    </source>
</evidence>
<reference evidence="1 2" key="1">
    <citation type="submission" date="2018-08" db="EMBL/GenBank/DDBJ databases">
        <title>A genome reference for cultivated species of the human gut microbiota.</title>
        <authorList>
            <person name="Zou Y."/>
            <person name="Xue W."/>
            <person name="Luo G."/>
        </authorList>
    </citation>
    <scope>NUCLEOTIDE SEQUENCE [LARGE SCALE GENOMIC DNA]</scope>
    <source>
        <strain evidence="1 2">AM48-7</strain>
    </source>
</reference>
<proteinExistence type="predicted"/>
<gene>
    <name evidence="1" type="ORF">DW975_08815</name>
</gene>
<comment type="caution">
    <text evidence="1">The sequence shown here is derived from an EMBL/GenBank/DDBJ whole genome shotgun (WGS) entry which is preliminary data.</text>
</comment>
<feature type="non-terminal residue" evidence="1">
    <location>
        <position position="1"/>
    </location>
</feature>